<evidence type="ECO:0000313" key="5">
    <source>
        <dbReference type="Proteomes" id="UP000034597"/>
    </source>
</evidence>
<evidence type="ECO:0000313" key="4">
    <source>
        <dbReference type="Proteomes" id="UP000034450"/>
    </source>
</evidence>
<evidence type="ECO:0000313" key="2">
    <source>
        <dbReference type="EMBL" id="KKG06556.1"/>
    </source>
</evidence>
<dbReference type="AlphaFoldDB" id="A0A0F8NZQ9"/>
<dbReference type="PATRIC" id="fig|2209.60.peg.3375"/>
<evidence type="ECO:0000313" key="3">
    <source>
        <dbReference type="EMBL" id="KKH56232.1"/>
    </source>
</evidence>
<organism evidence="3 4">
    <name type="scientific">Methanosarcina mazei</name>
    <name type="common">Methanosarcina frisia</name>
    <dbReference type="NCBI Taxonomy" id="2209"/>
    <lineage>
        <taxon>Archaea</taxon>
        <taxon>Methanobacteriati</taxon>
        <taxon>Methanobacteriota</taxon>
        <taxon>Stenosarchaea group</taxon>
        <taxon>Methanomicrobia</taxon>
        <taxon>Methanosarcinales</taxon>
        <taxon>Methanosarcinaceae</taxon>
        <taxon>Methanosarcina</taxon>
    </lineage>
</organism>
<accession>A0A0F8NZQ9</accession>
<name>A0A0F8NZQ9_METMZ</name>
<dbReference type="Proteomes" id="UP000034450">
    <property type="component" value="Unassembled WGS sequence"/>
</dbReference>
<evidence type="ECO:0000259" key="1">
    <source>
        <dbReference type="Pfam" id="PF10543"/>
    </source>
</evidence>
<dbReference type="Proteomes" id="UP000034597">
    <property type="component" value="Unassembled WGS sequence"/>
</dbReference>
<proteinExistence type="predicted"/>
<dbReference type="InterPro" id="IPR018873">
    <property type="entry name" value="KilA-N_DNA-bd_domain"/>
</dbReference>
<gene>
    <name evidence="2" type="ORF">DU40_15715</name>
    <name evidence="3" type="ORF">DU74_14120</name>
</gene>
<dbReference type="Pfam" id="PF10543">
    <property type="entry name" value="ORF6N"/>
    <property type="match status" value="1"/>
</dbReference>
<dbReference type="EMBL" id="JJOT01000006">
    <property type="protein sequence ID" value="KKG06556.1"/>
    <property type="molecule type" value="Genomic_DNA"/>
</dbReference>
<comment type="caution">
    <text evidence="3">The sequence shown here is derived from an EMBL/GenBank/DDBJ whole genome shotgun (WGS) entry which is preliminary data.</text>
</comment>
<dbReference type="RefSeq" id="WP_048045626.1">
    <property type="nucleotide sequence ID" value="NZ_JJOT01000006.1"/>
</dbReference>
<protein>
    <recommendedName>
        <fullName evidence="1">KilA-N DNA-binding domain-containing protein</fullName>
    </recommendedName>
</protein>
<feature type="domain" description="KilA-N DNA-binding" evidence="1">
    <location>
        <begin position="15"/>
        <end position="70"/>
    </location>
</feature>
<sequence length="77" mass="9225">MTRNKLMVVEDIQSRIYTIRGVQVMLDEYLAAFYHAETRVLNQAVKRNKDRFPEQLCFQRNEETFNAVVFRRVVRDG</sequence>
<reference evidence="4 5" key="1">
    <citation type="journal article" date="2015" name="ISME J.">
        <title>Genomic and phenotypic differentiation among Methanosarcina mazei populations from Columbia River sediment.</title>
        <authorList>
            <person name="Youngblut N.D."/>
            <person name="Wirth J.S."/>
            <person name="Henriksen J.R."/>
            <person name="Smith M."/>
            <person name="Simon H."/>
            <person name="Metcalf W.W."/>
            <person name="Whitaker R.J."/>
        </authorList>
    </citation>
    <scope>NUCLEOTIDE SEQUENCE [LARGE SCALE GENOMIC DNA]</scope>
    <source>
        <strain evidence="3 4">1.H.A.2.6</strain>
        <strain evidence="2 5">2.F.T.0.2</strain>
    </source>
</reference>
<dbReference type="EMBL" id="JJQN01000159">
    <property type="protein sequence ID" value="KKH56232.1"/>
    <property type="molecule type" value="Genomic_DNA"/>
</dbReference>